<dbReference type="EMBL" id="CACVKT020007642">
    <property type="protein sequence ID" value="CAC5409414.1"/>
    <property type="molecule type" value="Genomic_DNA"/>
</dbReference>
<name>A0A6J8DQH3_MYTCO</name>
<proteinExistence type="predicted"/>
<dbReference type="Gene3D" id="2.60.120.40">
    <property type="match status" value="1"/>
</dbReference>
<keyword evidence="3" id="KW-1185">Reference proteome</keyword>
<accession>A0A6J8DQH3</accession>
<evidence type="ECO:0000259" key="1">
    <source>
        <dbReference type="Pfam" id="PF00386"/>
    </source>
</evidence>
<organism evidence="2 3">
    <name type="scientific">Mytilus coruscus</name>
    <name type="common">Sea mussel</name>
    <dbReference type="NCBI Taxonomy" id="42192"/>
    <lineage>
        <taxon>Eukaryota</taxon>
        <taxon>Metazoa</taxon>
        <taxon>Spiralia</taxon>
        <taxon>Lophotrochozoa</taxon>
        <taxon>Mollusca</taxon>
        <taxon>Bivalvia</taxon>
        <taxon>Autobranchia</taxon>
        <taxon>Pteriomorphia</taxon>
        <taxon>Mytilida</taxon>
        <taxon>Mytiloidea</taxon>
        <taxon>Mytilidae</taxon>
        <taxon>Mytilinae</taxon>
        <taxon>Mytilus</taxon>
    </lineage>
</organism>
<dbReference type="InterPro" id="IPR001073">
    <property type="entry name" value="C1q_dom"/>
</dbReference>
<gene>
    <name evidence="2" type="ORF">MCOR_42703</name>
</gene>
<dbReference type="Proteomes" id="UP000507470">
    <property type="component" value="Unassembled WGS sequence"/>
</dbReference>
<feature type="domain" description="C1q" evidence="1">
    <location>
        <begin position="279"/>
        <end position="353"/>
    </location>
</feature>
<sequence>MVKSLFGWQHKEIPFLEVNDAIRDDREKMANILNIYFSDQSNIDDSNARLPDIEKFTSKLSTIEITGNNVEDIFLNLDTSEAIEPDCLLLAYHPFIRNTGISGVVTFSVDEFSVGVNNISAYKTSGIFICESSDVYLVSVSTLSPLADRKIRVVLNGHHIFYTRFLPYASIIIRPFLHRVTCNDAPLKAELDITTLTEQLEITALVKREVDISLETAINDTIHRVRNENILTVTETMQKQIEARRKVALTACSAVSDIYRVIRFQSMKMSVGIQSLSSFLSTGKFTAEHSGLYQITVTIMTEDSGRYFDIKKNGATIISGYSQYHDSNQRWHTSTITTAVELDVGDQLYVFKGSISNVYANRSCITIIKVQ</sequence>
<dbReference type="Pfam" id="PF00386">
    <property type="entry name" value="C1q"/>
    <property type="match status" value="1"/>
</dbReference>
<dbReference type="InterPro" id="IPR008983">
    <property type="entry name" value="Tumour_necrosis_fac-like_dom"/>
</dbReference>
<dbReference type="AlphaFoldDB" id="A0A6J8DQH3"/>
<evidence type="ECO:0000313" key="2">
    <source>
        <dbReference type="EMBL" id="CAC5409414.1"/>
    </source>
</evidence>
<dbReference type="SUPFAM" id="SSF49842">
    <property type="entry name" value="TNF-like"/>
    <property type="match status" value="1"/>
</dbReference>
<protein>
    <submittedName>
        <fullName evidence="2">C1QL</fullName>
    </submittedName>
</protein>
<reference evidence="2 3" key="1">
    <citation type="submission" date="2020-06" db="EMBL/GenBank/DDBJ databases">
        <authorList>
            <person name="Li R."/>
            <person name="Bekaert M."/>
        </authorList>
    </citation>
    <scope>NUCLEOTIDE SEQUENCE [LARGE SCALE GENOMIC DNA]</scope>
    <source>
        <strain evidence="3">wild</strain>
    </source>
</reference>
<dbReference type="OrthoDB" id="6053418at2759"/>
<evidence type="ECO:0000313" key="3">
    <source>
        <dbReference type="Proteomes" id="UP000507470"/>
    </source>
</evidence>